<evidence type="ECO:0000313" key="10">
    <source>
        <dbReference type="Proteomes" id="UP000664701"/>
    </source>
</evidence>
<dbReference type="Gene3D" id="3.20.20.220">
    <property type="match status" value="1"/>
</dbReference>
<accession>A0ABZ2SK52</accession>
<sequence>MTRTTFSLEVVPPNDRFSYEEVAQCSAQLAKLQPAFIGIPSIDKTKIEQTLQLAGYIQQTLAIEALPHLPARFMTKKQVQQALALLQEQDVFQLLAVSGEVTAKDVPTGEFQFANELSYYINEQTTQFTVMGTCHPEHMTNQETARIEVAYLQQKVQDGCQQFLTQLFFENDGFYRLHEVYDHYLNLPLLVGVLPILSYSQVLNMATRNQLAIPRKLAIILEKYQYKPLSMRAAGIDYTLHQIDELLTHRVDGIHLFTMNDVDATQEIHRSFW</sequence>
<keyword evidence="4 8" id="KW-0285">Flavoprotein</keyword>
<evidence type="ECO:0000256" key="2">
    <source>
        <dbReference type="ARBA" id="ARBA00004777"/>
    </source>
</evidence>
<dbReference type="Pfam" id="PF02219">
    <property type="entry name" value="MTHFR"/>
    <property type="match status" value="1"/>
</dbReference>
<evidence type="ECO:0000256" key="7">
    <source>
        <dbReference type="ARBA" id="ARBA00048628"/>
    </source>
</evidence>
<evidence type="ECO:0000256" key="4">
    <source>
        <dbReference type="ARBA" id="ARBA00022630"/>
    </source>
</evidence>
<name>A0ABZ2SK52_9ENTE</name>
<evidence type="ECO:0000256" key="3">
    <source>
        <dbReference type="ARBA" id="ARBA00006743"/>
    </source>
</evidence>
<evidence type="ECO:0000256" key="5">
    <source>
        <dbReference type="ARBA" id="ARBA00022827"/>
    </source>
</evidence>
<dbReference type="InterPro" id="IPR003171">
    <property type="entry name" value="Mehydrof_redctse-like"/>
</dbReference>
<comment type="pathway">
    <text evidence="2 8">One-carbon metabolism; tetrahydrofolate interconversion.</text>
</comment>
<dbReference type="PANTHER" id="PTHR45754">
    <property type="entry name" value="METHYLENETETRAHYDROFOLATE REDUCTASE"/>
    <property type="match status" value="1"/>
</dbReference>
<evidence type="ECO:0000313" key="9">
    <source>
        <dbReference type="EMBL" id="WYJ76231.1"/>
    </source>
</evidence>
<reference evidence="9 10" key="1">
    <citation type="submission" date="2024-03" db="EMBL/GenBank/DDBJ databases">
        <title>The Genome Sequence of Enterococcus sp. DIV2402.</title>
        <authorList>
            <consortium name="The Broad Institute Genomics Platform"/>
            <consortium name="The Broad Institute Microbial Omics Core"/>
            <consortium name="The Broad Institute Genomic Center for Infectious Diseases"/>
            <person name="Earl A."/>
            <person name="Manson A."/>
            <person name="Gilmore M."/>
            <person name="Schwartman J."/>
            <person name="Shea T."/>
            <person name="Abouelleil A."/>
            <person name="Cao P."/>
            <person name="Chapman S."/>
            <person name="Cusick C."/>
            <person name="Young S."/>
            <person name="Neafsey D."/>
            <person name="Nusbaum C."/>
            <person name="Birren B."/>
        </authorList>
    </citation>
    <scope>NUCLEOTIDE SEQUENCE [LARGE SCALE GENOMIC DNA]</scope>
    <source>
        <strain evidence="9 10">DIV2402</strain>
    </source>
</reference>
<dbReference type="SUPFAM" id="SSF51730">
    <property type="entry name" value="FAD-linked oxidoreductase"/>
    <property type="match status" value="1"/>
</dbReference>
<evidence type="ECO:0000256" key="8">
    <source>
        <dbReference type="RuleBase" id="RU003862"/>
    </source>
</evidence>
<evidence type="ECO:0000256" key="6">
    <source>
        <dbReference type="ARBA" id="ARBA00023002"/>
    </source>
</evidence>
<dbReference type="EMBL" id="CP147251">
    <property type="protein sequence ID" value="WYJ76231.1"/>
    <property type="molecule type" value="Genomic_DNA"/>
</dbReference>
<comment type="cofactor">
    <cofactor evidence="1 8">
        <name>FAD</name>
        <dbReference type="ChEBI" id="CHEBI:57692"/>
    </cofactor>
</comment>
<gene>
    <name evidence="9" type="ORF">DOK78_000857</name>
</gene>
<comment type="catalytic activity">
    <reaction evidence="7">
        <text>(6S)-5-methyl-5,6,7,8-tetrahydrofolate + NAD(+) = (6R)-5,10-methylene-5,6,7,8-tetrahydrofolate + NADH + H(+)</text>
        <dbReference type="Rhea" id="RHEA:19821"/>
        <dbReference type="ChEBI" id="CHEBI:15378"/>
        <dbReference type="ChEBI" id="CHEBI:15636"/>
        <dbReference type="ChEBI" id="CHEBI:18608"/>
        <dbReference type="ChEBI" id="CHEBI:57540"/>
        <dbReference type="ChEBI" id="CHEBI:57945"/>
        <dbReference type="EC" id="1.5.1.54"/>
    </reaction>
    <physiologicalReaction direction="right-to-left" evidence="7">
        <dbReference type="Rhea" id="RHEA:19823"/>
    </physiologicalReaction>
</comment>
<keyword evidence="10" id="KW-1185">Reference proteome</keyword>
<organism evidence="9 10">
    <name type="scientific">Candidatus Enterococcus lowellii</name>
    <dbReference type="NCBI Taxonomy" id="2230877"/>
    <lineage>
        <taxon>Bacteria</taxon>
        <taxon>Bacillati</taxon>
        <taxon>Bacillota</taxon>
        <taxon>Bacilli</taxon>
        <taxon>Lactobacillales</taxon>
        <taxon>Enterococcaceae</taxon>
        <taxon>Enterococcus</taxon>
    </lineage>
</organism>
<keyword evidence="5 8" id="KW-0274">FAD</keyword>
<dbReference type="PANTHER" id="PTHR45754:SF3">
    <property type="entry name" value="METHYLENETETRAHYDROFOLATE REDUCTASE (NADPH)"/>
    <property type="match status" value="1"/>
</dbReference>
<dbReference type="CDD" id="cd00537">
    <property type="entry name" value="MTHFR"/>
    <property type="match status" value="1"/>
</dbReference>
<comment type="similarity">
    <text evidence="3 8">Belongs to the methylenetetrahydrofolate reductase family.</text>
</comment>
<proteinExistence type="inferred from homology"/>
<dbReference type="RefSeq" id="WP_207942505.1">
    <property type="nucleotide sequence ID" value="NZ_CP147251.1"/>
</dbReference>
<dbReference type="Proteomes" id="UP000664701">
    <property type="component" value="Chromosome"/>
</dbReference>
<keyword evidence="6 8" id="KW-0560">Oxidoreductase</keyword>
<dbReference type="InterPro" id="IPR029041">
    <property type="entry name" value="FAD-linked_oxidoreductase-like"/>
</dbReference>
<protein>
    <recommendedName>
        <fullName evidence="8">Methylenetetrahydrofolate reductase</fullName>
    </recommendedName>
</protein>
<evidence type="ECO:0000256" key="1">
    <source>
        <dbReference type="ARBA" id="ARBA00001974"/>
    </source>
</evidence>